<organism evidence="1 2">
    <name type="scientific">Kitasatospora misakiensis</name>
    <dbReference type="NCBI Taxonomy" id="67330"/>
    <lineage>
        <taxon>Bacteria</taxon>
        <taxon>Bacillati</taxon>
        <taxon>Actinomycetota</taxon>
        <taxon>Actinomycetes</taxon>
        <taxon>Kitasatosporales</taxon>
        <taxon>Streptomycetaceae</taxon>
        <taxon>Kitasatospora</taxon>
    </lineage>
</organism>
<dbReference type="RefSeq" id="WP_380229453.1">
    <property type="nucleotide sequence ID" value="NZ_JBHSOF010000068.1"/>
</dbReference>
<gene>
    <name evidence="1" type="ORF">ACFP3U_33075</name>
</gene>
<evidence type="ECO:0000313" key="2">
    <source>
        <dbReference type="Proteomes" id="UP001595975"/>
    </source>
</evidence>
<reference evidence="2" key="1">
    <citation type="journal article" date="2019" name="Int. J. Syst. Evol. Microbiol.">
        <title>The Global Catalogue of Microorganisms (GCM) 10K type strain sequencing project: providing services to taxonomists for standard genome sequencing and annotation.</title>
        <authorList>
            <consortium name="The Broad Institute Genomics Platform"/>
            <consortium name="The Broad Institute Genome Sequencing Center for Infectious Disease"/>
            <person name="Wu L."/>
            <person name="Ma J."/>
        </authorList>
    </citation>
    <scope>NUCLEOTIDE SEQUENCE [LARGE SCALE GENOMIC DNA]</scope>
    <source>
        <strain evidence="2">CGMCC 4.1437</strain>
    </source>
</reference>
<dbReference type="InterPro" id="IPR023393">
    <property type="entry name" value="START-like_dom_sf"/>
</dbReference>
<protein>
    <submittedName>
        <fullName evidence="1">SRPBCC family protein</fullName>
    </submittedName>
</protein>
<name>A0ABW0XB73_9ACTN</name>
<dbReference type="Gene3D" id="3.30.530.20">
    <property type="match status" value="1"/>
</dbReference>
<keyword evidence="2" id="KW-1185">Reference proteome</keyword>
<dbReference type="InterPro" id="IPR019587">
    <property type="entry name" value="Polyketide_cyclase/dehydratase"/>
</dbReference>
<dbReference type="EMBL" id="JBHSOF010000068">
    <property type="protein sequence ID" value="MFC5667785.1"/>
    <property type="molecule type" value="Genomic_DNA"/>
</dbReference>
<evidence type="ECO:0000313" key="1">
    <source>
        <dbReference type="EMBL" id="MFC5667785.1"/>
    </source>
</evidence>
<dbReference type="Proteomes" id="UP001595975">
    <property type="component" value="Unassembled WGS sequence"/>
</dbReference>
<comment type="caution">
    <text evidence="1">The sequence shown here is derived from an EMBL/GenBank/DDBJ whole genome shotgun (WGS) entry which is preliminary data.</text>
</comment>
<accession>A0ABW0XB73</accession>
<proteinExistence type="predicted"/>
<dbReference type="Pfam" id="PF10604">
    <property type="entry name" value="Polyketide_cyc2"/>
    <property type="match status" value="1"/>
</dbReference>
<dbReference type="SUPFAM" id="SSF55961">
    <property type="entry name" value="Bet v1-like"/>
    <property type="match status" value="1"/>
</dbReference>
<dbReference type="CDD" id="cd07821">
    <property type="entry name" value="PYR_PYL_RCAR_like"/>
    <property type="match status" value="1"/>
</dbReference>
<sequence length="143" mass="15701">MTSHSPAQPAAVFALLLRAGTWPSWSPIDSAEIEGGGDPGALQQVGDTRVFRTGRAFSRERVVELVSDRRFGYETVGGPFRSYRGTVDLAQAPQGGTHISWSAVFTPRLPLSGRFWQWYLTRFMQRMADGLATAAPRSRGSEV</sequence>